<organism evidence="3">
    <name type="scientific">Micromonospora sp. CCTCC AA 2012012</name>
    <dbReference type="NCBI Taxonomy" id="3111921"/>
    <lineage>
        <taxon>Bacteria</taxon>
        <taxon>Bacillati</taxon>
        <taxon>Actinomycetota</taxon>
        <taxon>Actinomycetes</taxon>
        <taxon>Micromonosporales</taxon>
        <taxon>Micromonosporaceae</taxon>
        <taxon>Micromonospora</taxon>
    </lineage>
</organism>
<reference evidence="4" key="2">
    <citation type="submission" date="2024-06" db="EMBL/GenBank/DDBJ databases">
        <title>Micromonospora mangrovi CCTCC AA 2012012 genome sequences.</title>
        <authorList>
            <person name="Gao J."/>
        </authorList>
    </citation>
    <scope>NUCLEOTIDE SEQUENCE</scope>
    <source>
        <strain evidence="4">CCTCC AA 2012012</strain>
    </source>
</reference>
<name>A0AAU7M6K6_9ACTN</name>
<reference evidence="3" key="1">
    <citation type="submission" date="2024-01" db="EMBL/GenBank/DDBJ databases">
        <title>The genome sequence of Micromonospora mangrovi CCTCC AA 2012012.</title>
        <authorList>
            <person name="Gao J."/>
        </authorList>
    </citation>
    <scope>NUCLEOTIDE SEQUENCE</scope>
    <source>
        <strain evidence="3">CCTCC AA 2012012</strain>
    </source>
</reference>
<evidence type="ECO:0000313" key="4">
    <source>
        <dbReference type="EMBL" id="XCH73788.1"/>
    </source>
</evidence>
<sequence>MGEAIEQFFAALPTSAQAVVRGPVSGTLQINLTTDNRTEHWLVELGPGSARVSRGPGEADATWYGSHDLFERLISGRDDGMAAMIRNESTFTGKVSLFLAFRRFFPAPPGTRDPRETAREEVGRPS</sequence>
<dbReference type="EMBL" id="CP157762">
    <property type="protein sequence ID" value="XBP93090.1"/>
    <property type="molecule type" value="Genomic_DNA"/>
</dbReference>
<protein>
    <submittedName>
        <fullName evidence="3">SCP2 sterol-binding domain-containing protein</fullName>
    </submittedName>
</protein>
<evidence type="ECO:0000256" key="1">
    <source>
        <dbReference type="SAM" id="MobiDB-lite"/>
    </source>
</evidence>
<dbReference type="Pfam" id="PF02036">
    <property type="entry name" value="SCP2"/>
    <property type="match status" value="1"/>
</dbReference>
<dbReference type="RefSeq" id="WP_350932732.1">
    <property type="nucleotide sequence ID" value="NZ_CP157762.1"/>
</dbReference>
<evidence type="ECO:0000259" key="2">
    <source>
        <dbReference type="Pfam" id="PF02036"/>
    </source>
</evidence>
<proteinExistence type="predicted"/>
<feature type="region of interest" description="Disordered" evidence="1">
    <location>
        <begin position="106"/>
        <end position="126"/>
    </location>
</feature>
<feature type="compositionally biased region" description="Basic and acidic residues" evidence="1">
    <location>
        <begin position="112"/>
        <end position="126"/>
    </location>
</feature>
<accession>A0AAU7M6K6</accession>
<dbReference type="SUPFAM" id="SSF55718">
    <property type="entry name" value="SCP-like"/>
    <property type="match status" value="1"/>
</dbReference>
<dbReference type="InterPro" id="IPR036527">
    <property type="entry name" value="SCP2_sterol-bd_dom_sf"/>
</dbReference>
<dbReference type="Gene3D" id="3.30.1050.10">
    <property type="entry name" value="SCP2 sterol-binding domain"/>
    <property type="match status" value="1"/>
</dbReference>
<dbReference type="AlphaFoldDB" id="A0AAU7M6K6"/>
<dbReference type="InterPro" id="IPR003033">
    <property type="entry name" value="SCP2_sterol-bd_dom"/>
</dbReference>
<feature type="domain" description="SCP2" evidence="2">
    <location>
        <begin position="22"/>
        <end position="105"/>
    </location>
</feature>
<dbReference type="EMBL" id="CP159342">
    <property type="protein sequence ID" value="XCH73788.1"/>
    <property type="molecule type" value="Genomic_DNA"/>
</dbReference>
<evidence type="ECO:0000313" key="3">
    <source>
        <dbReference type="EMBL" id="XBP93090.1"/>
    </source>
</evidence>
<gene>
    <name evidence="4" type="ORF">ABUL08_26485</name>
    <name evidence="3" type="ORF">VK199_26400</name>
</gene>